<dbReference type="EMBL" id="LK032221">
    <property type="protein sequence ID" value="CDY28528.1"/>
    <property type="molecule type" value="Genomic_DNA"/>
</dbReference>
<dbReference type="PaxDb" id="3708-A0A078GV78"/>
<dbReference type="Proteomes" id="UP000028999">
    <property type="component" value="Unassembled WGS sequence"/>
</dbReference>
<dbReference type="Gramene" id="CDY28528">
    <property type="protein sequence ID" value="CDY28528"/>
    <property type="gene ID" value="GSBRNA2T00040442001"/>
</dbReference>
<dbReference type="AlphaFoldDB" id="A0A078GV78"/>
<gene>
    <name evidence="1" type="primary">BnaC02g36320D</name>
    <name evidence="1" type="ORF">GSBRNA2T00040442001</name>
</gene>
<sequence>MAALLIRSIARTIKRPPATASAAYSTGGGRGCTCTRQVHSYIYVFLIHGFSSDKINL</sequence>
<evidence type="ECO:0000313" key="2">
    <source>
        <dbReference type="Proteomes" id="UP000028999"/>
    </source>
</evidence>
<protein>
    <submittedName>
        <fullName evidence="1">BnaC02g36320D protein</fullName>
    </submittedName>
</protein>
<evidence type="ECO:0000313" key="1">
    <source>
        <dbReference type="EMBL" id="CDY28528.1"/>
    </source>
</evidence>
<reference evidence="1 2" key="1">
    <citation type="journal article" date="2014" name="Science">
        <title>Plant genetics. Early allopolyploid evolution in the post-Neolithic Brassica napus oilseed genome.</title>
        <authorList>
            <person name="Chalhoub B."/>
            <person name="Denoeud F."/>
            <person name="Liu S."/>
            <person name="Parkin I.A."/>
            <person name="Tang H."/>
            <person name="Wang X."/>
            <person name="Chiquet J."/>
            <person name="Belcram H."/>
            <person name="Tong C."/>
            <person name="Samans B."/>
            <person name="Correa M."/>
            <person name="Da Silva C."/>
            <person name="Just J."/>
            <person name="Falentin C."/>
            <person name="Koh C.S."/>
            <person name="Le Clainche I."/>
            <person name="Bernard M."/>
            <person name="Bento P."/>
            <person name="Noel B."/>
            <person name="Labadie K."/>
            <person name="Alberti A."/>
            <person name="Charles M."/>
            <person name="Arnaud D."/>
            <person name="Guo H."/>
            <person name="Daviaud C."/>
            <person name="Alamery S."/>
            <person name="Jabbari K."/>
            <person name="Zhao M."/>
            <person name="Edger P.P."/>
            <person name="Chelaifa H."/>
            <person name="Tack D."/>
            <person name="Lassalle G."/>
            <person name="Mestiri I."/>
            <person name="Schnel N."/>
            <person name="Le Paslier M.C."/>
            <person name="Fan G."/>
            <person name="Renault V."/>
            <person name="Bayer P.E."/>
            <person name="Golicz A.A."/>
            <person name="Manoli S."/>
            <person name="Lee T.H."/>
            <person name="Thi V.H."/>
            <person name="Chalabi S."/>
            <person name="Hu Q."/>
            <person name="Fan C."/>
            <person name="Tollenaere R."/>
            <person name="Lu Y."/>
            <person name="Battail C."/>
            <person name="Shen J."/>
            <person name="Sidebottom C.H."/>
            <person name="Wang X."/>
            <person name="Canaguier A."/>
            <person name="Chauveau A."/>
            <person name="Berard A."/>
            <person name="Deniot G."/>
            <person name="Guan M."/>
            <person name="Liu Z."/>
            <person name="Sun F."/>
            <person name="Lim Y.P."/>
            <person name="Lyons E."/>
            <person name="Town C.D."/>
            <person name="Bancroft I."/>
            <person name="Wang X."/>
            <person name="Meng J."/>
            <person name="Ma J."/>
            <person name="Pires J.C."/>
            <person name="King G.J."/>
            <person name="Brunel D."/>
            <person name="Delourme R."/>
            <person name="Renard M."/>
            <person name="Aury J.M."/>
            <person name="Adams K.L."/>
            <person name="Batley J."/>
            <person name="Snowdon R.J."/>
            <person name="Tost J."/>
            <person name="Edwards D."/>
            <person name="Zhou Y."/>
            <person name="Hua W."/>
            <person name="Sharpe A.G."/>
            <person name="Paterson A.H."/>
            <person name="Guan C."/>
            <person name="Wincker P."/>
        </authorList>
    </citation>
    <scope>NUCLEOTIDE SEQUENCE [LARGE SCALE GENOMIC DNA]</scope>
    <source>
        <strain evidence="2">cv. Darmor-bzh</strain>
    </source>
</reference>
<organism evidence="1 2">
    <name type="scientific">Brassica napus</name>
    <name type="common">Rape</name>
    <dbReference type="NCBI Taxonomy" id="3708"/>
    <lineage>
        <taxon>Eukaryota</taxon>
        <taxon>Viridiplantae</taxon>
        <taxon>Streptophyta</taxon>
        <taxon>Embryophyta</taxon>
        <taxon>Tracheophyta</taxon>
        <taxon>Spermatophyta</taxon>
        <taxon>Magnoliopsida</taxon>
        <taxon>eudicotyledons</taxon>
        <taxon>Gunneridae</taxon>
        <taxon>Pentapetalae</taxon>
        <taxon>rosids</taxon>
        <taxon>malvids</taxon>
        <taxon>Brassicales</taxon>
        <taxon>Brassicaceae</taxon>
        <taxon>Brassiceae</taxon>
        <taxon>Brassica</taxon>
    </lineage>
</organism>
<proteinExistence type="predicted"/>
<name>A0A078GV78_BRANA</name>
<accession>A0A078GV78</accession>
<keyword evidence="2" id="KW-1185">Reference proteome</keyword>